<dbReference type="InterPro" id="IPR046341">
    <property type="entry name" value="SET_dom_sf"/>
</dbReference>
<dbReference type="Gene3D" id="2.170.270.10">
    <property type="entry name" value="SET domain"/>
    <property type="match status" value="1"/>
</dbReference>
<dbReference type="InterPro" id="IPR007728">
    <property type="entry name" value="Pre-SET_dom"/>
</dbReference>
<dbReference type="InterPro" id="IPR001214">
    <property type="entry name" value="SET_dom"/>
</dbReference>
<evidence type="ECO:0000256" key="14">
    <source>
        <dbReference type="SAM" id="MobiDB-lite"/>
    </source>
</evidence>
<keyword evidence="6" id="KW-0949">S-adenosyl-L-methionine</keyword>
<dbReference type="HOGENOM" id="CLU_020840_3_3_1"/>
<evidence type="ECO:0000256" key="12">
    <source>
        <dbReference type="ARBA" id="ARBA00066810"/>
    </source>
</evidence>
<keyword evidence="4" id="KW-0489">Methyltransferase</keyword>
<evidence type="ECO:0000259" key="17">
    <source>
        <dbReference type="PROSITE" id="PS50868"/>
    </source>
</evidence>
<dbReference type="GO" id="GO:0140954">
    <property type="term" value="F:histone H3K36 dimethyltransferase activity"/>
    <property type="evidence" value="ECO:0007669"/>
    <property type="project" value="UniProtKB-EC"/>
</dbReference>
<feature type="domain" description="SET" evidence="15">
    <location>
        <begin position="117"/>
        <end position="243"/>
    </location>
</feature>
<dbReference type="SUPFAM" id="SSF82199">
    <property type="entry name" value="SET domain"/>
    <property type="match status" value="1"/>
</dbReference>
<keyword evidence="10" id="KW-0539">Nucleus</keyword>
<name>Q4V711_DROME</name>
<evidence type="ECO:0000256" key="5">
    <source>
        <dbReference type="ARBA" id="ARBA00022679"/>
    </source>
</evidence>
<evidence type="ECO:0000259" key="16">
    <source>
        <dbReference type="PROSITE" id="PS50867"/>
    </source>
</evidence>
<dbReference type="FunFam" id="2.170.270.10:FF:000041">
    <property type="entry name" value="Histone-lysine N-methyltransferase SETMAR"/>
    <property type="match status" value="1"/>
</dbReference>
<dbReference type="PANTHER" id="PTHR46223:SF3">
    <property type="entry name" value="HISTONE-LYSINE N-METHYLTRANSFERASE SET-23"/>
    <property type="match status" value="1"/>
</dbReference>
<dbReference type="Pfam" id="PF05033">
    <property type="entry name" value="Pre-SET"/>
    <property type="match status" value="1"/>
</dbReference>
<dbReference type="ExpressionAtlas" id="Q4V711">
    <property type="expression patterns" value="baseline and differential"/>
</dbReference>
<evidence type="ECO:0000256" key="8">
    <source>
        <dbReference type="ARBA" id="ARBA00022833"/>
    </source>
</evidence>
<dbReference type="GO" id="GO:0032259">
    <property type="term" value="P:methylation"/>
    <property type="evidence" value="ECO:0007669"/>
    <property type="project" value="UniProtKB-KW"/>
</dbReference>
<evidence type="ECO:0000256" key="6">
    <source>
        <dbReference type="ARBA" id="ARBA00022691"/>
    </source>
</evidence>
<dbReference type="GO" id="GO:0005634">
    <property type="term" value="C:nucleus"/>
    <property type="evidence" value="ECO:0007669"/>
    <property type="project" value="UniProtKB-SubCell"/>
</dbReference>
<proteinExistence type="evidence at transcript level"/>
<keyword evidence="7" id="KW-0479">Metal-binding</keyword>
<protein>
    <recommendedName>
        <fullName evidence="13">Histone-lysine N-methyltransferase SETMAR</fullName>
        <ecNumber evidence="12">2.1.1.357</ecNumber>
    </recommendedName>
</protein>
<dbReference type="VEuPathDB" id="VectorBase:FBgn0037841"/>
<dbReference type="InterPro" id="IPR050973">
    <property type="entry name" value="H3K9_Histone-Lys_N-MTase"/>
</dbReference>
<evidence type="ECO:0000259" key="15">
    <source>
        <dbReference type="PROSITE" id="PS50280"/>
    </source>
</evidence>
<keyword evidence="8" id="KW-0862">Zinc</keyword>
<evidence type="ECO:0000256" key="1">
    <source>
        <dbReference type="ARBA" id="ARBA00004123"/>
    </source>
</evidence>
<organism evidence="18">
    <name type="scientific">Drosophila melanogaster</name>
    <name type="common">Fruit fly</name>
    <dbReference type="NCBI Taxonomy" id="7227"/>
    <lineage>
        <taxon>Eukaryota</taxon>
        <taxon>Metazoa</taxon>
        <taxon>Ecdysozoa</taxon>
        <taxon>Arthropoda</taxon>
        <taxon>Hexapoda</taxon>
        <taxon>Insecta</taxon>
        <taxon>Pterygota</taxon>
        <taxon>Neoptera</taxon>
        <taxon>Endopterygota</taxon>
        <taxon>Diptera</taxon>
        <taxon>Brachycera</taxon>
        <taxon>Muscomorpha</taxon>
        <taxon>Ephydroidea</taxon>
        <taxon>Drosophilidae</taxon>
        <taxon>Drosophila</taxon>
        <taxon>Sophophora</taxon>
    </lineage>
</organism>
<dbReference type="SMART" id="SM00317">
    <property type="entry name" value="SET"/>
    <property type="match status" value="1"/>
</dbReference>
<dbReference type="CDD" id="cd10544">
    <property type="entry name" value="SET_SETMAR"/>
    <property type="match status" value="1"/>
</dbReference>
<evidence type="ECO:0000256" key="9">
    <source>
        <dbReference type="ARBA" id="ARBA00022853"/>
    </source>
</evidence>
<dbReference type="Pfam" id="PF00856">
    <property type="entry name" value="SET"/>
    <property type="match status" value="1"/>
</dbReference>
<evidence type="ECO:0000256" key="10">
    <source>
        <dbReference type="ARBA" id="ARBA00023242"/>
    </source>
</evidence>
<feature type="non-terminal residue" evidence="18">
    <location>
        <position position="1"/>
    </location>
</feature>
<feature type="domain" description="Pre-SET" evidence="16">
    <location>
        <begin position="54"/>
        <end position="114"/>
    </location>
</feature>
<evidence type="ECO:0000313" key="18">
    <source>
        <dbReference type="EMBL" id="AAY51540.1"/>
    </source>
</evidence>
<dbReference type="GO" id="GO:0008270">
    <property type="term" value="F:zinc ion binding"/>
    <property type="evidence" value="ECO:0007669"/>
    <property type="project" value="InterPro"/>
</dbReference>
<dbReference type="PROSITE" id="PS50868">
    <property type="entry name" value="POST_SET"/>
    <property type="match status" value="1"/>
</dbReference>
<reference evidence="18" key="1">
    <citation type="submission" date="2005-08" db="EMBL/GenBank/DDBJ databases">
        <authorList>
            <person name="Stapleton M."/>
            <person name="Carlson J."/>
            <person name="Chavez C."/>
            <person name="Frise E."/>
            <person name="George R."/>
            <person name="Pacleb J."/>
            <person name="Park S."/>
            <person name="Wan K."/>
            <person name="Yu C."/>
            <person name="Celniker S."/>
        </authorList>
    </citation>
    <scope>NUCLEOTIDE SEQUENCE</scope>
</reference>
<dbReference type="GO" id="GO:0005694">
    <property type="term" value="C:chromosome"/>
    <property type="evidence" value="ECO:0007669"/>
    <property type="project" value="UniProtKB-SubCell"/>
</dbReference>
<evidence type="ECO:0000256" key="11">
    <source>
        <dbReference type="ARBA" id="ARBA00050654"/>
    </source>
</evidence>
<keyword evidence="5" id="KW-0808">Transferase</keyword>
<dbReference type="PROSITE" id="PS50280">
    <property type="entry name" value="SET"/>
    <property type="match status" value="1"/>
</dbReference>
<feature type="domain" description="Post-SET" evidence="17">
    <location>
        <begin position="253"/>
        <end position="269"/>
    </location>
</feature>
<dbReference type="PROSITE" id="PS50867">
    <property type="entry name" value="PRE_SET"/>
    <property type="match status" value="1"/>
</dbReference>
<evidence type="ECO:0000256" key="13">
    <source>
        <dbReference type="ARBA" id="ARBA00067917"/>
    </source>
</evidence>
<accession>Q4V711</accession>
<dbReference type="EMBL" id="BT022145">
    <property type="protein sequence ID" value="AAY51540.1"/>
    <property type="molecule type" value="mRNA"/>
</dbReference>
<keyword evidence="9" id="KW-0156">Chromatin regulator</keyword>
<feature type="region of interest" description="Disordered" evidence="14">
    <location>
        <begin position="1"/>
        <end position="21"/>
    </location>
</feature>
<comment type="subcellular location">
    <subcellularLocation>
        <location evidence="2">Chromosome</location>
    </subcellularLocation>
    <subcellularLocation>
        <location evidence="1">Nucleus</location>
    </subcellularLocation>
</comment>
<sequence length="275" mass="30568">CKQTLKMDESETAPNDDYEHPDGLDYILESVLMPSDGSKEFKFLADEYNSVLLNPCHCKGACENSEVCAHGGQYEFTEDGSELILRNSANPVIECNDMCKCCRNTCSNRLVYSGPRKHLEIFDSPVYGSKGLRTTAKITKGGYICEYAGELLTVPEARSRLHDNEKLGLMNYILVLNEYTSDKKQQVTIVDPSRRGNIGRYLNHSCEPNCHIAAVRIDCPIPKIGIFAARDIAAKEELCFHYGGEGQYKKMTGGKTCLCGASKCTGFMPNTEIEE</sequence>
<comment type="catalytic activity">
    <reaction evidence="11">
        <text>L-lysyl(36)-[histone H3] + 2 S-adenosyl-L-methionine = N(6),N(6)-dimethyl-L-lysyl(36)-[histone H3] + 2 S-adenosyl-L-homocysteine + 2 H(+)</text>
        <dbReference type="Rhea" id="RHEA:60308"/>
        <dbReference type="Rhea" id="RHEA-COMP:9785"/>
        <dbReference type="Rhea" id="RHEA-COMP:9787"/>
        <dbReference type="ChEBI" id="CHEBI:15378"/>
        <dbReference type="ChEBI" id="CHEBI:29969"/>
        <dbReference type="ChEBI" id="CHEBI:57856"/>
        <dbReference type="ChEBI" id="CHEBI:59789"/>
        <dbReference type="ChEBI" id="CHEBI:61976"/>
        <dbReference type="EC" id="2.1.1.357"/>
    </reaction>
</comment>
<gene>
    <name evidence="18" type="primary">CG4565</name>
</gene>
<evidence type="ECO:0000256" key="4">
    <source>
        <dbReference type="ARBA" id="ARBA00022603"/>
    </source>
</evidence>
<dbReference type="Bgee" id="FBgn0037841">
    <property type="expression patterns" value="Expressed in T neuron T5d (Drosophila) in embryonic/larval optic lobe (Drosophila) and 23 other cell types or tissues"/>
</dbReference>
<evidence type="ECO:0000256" key="7">
    <source>
        <dbReference type="ARBA" id="ARBA00022723"/>
    </source>
</evidence>
<dbReference type="PANTHER" id="PTHR46223">
    <property type="entry name" value="HISTONE-LYSINE N-METHYLTRANSFERASE SUV39H"/>
    <property type="match status" value="1"/>
</dbReference>
<dbReference type="EC" id="2.1.1.357" evidence="12"/>
<evidence type="ECO:0000256" key="3">
    <source>
        <dbReference type="ARBA" id="ARBA00022454"/>
    </source>
</evidence>
<evidence type="ECO:0000256" key="2">
    <source>
        <dbReference type="ARBA" id="ARBA00004286"/>
    </source>
</evidence>
<dbReference type="AlphaFoldDB" id="Q4V711"/>
<dbReference type="OrthoDB" id="308383at2759"/>
<keyword evidence="3" id="KW-0158">Chromosome</keyword>
<dbReference type="InterPro" id="IPR003616">
    <property type="entry name" value="Post-SET_dom"/>
</dbReference>